<dbReference type="SUPFAM" id="SSF53383">
    <property type="entry name" value="PLP-dependent transferases"/>
    <property type="match status" value="1"/>
</dbReference>
<keyword evidence="3 4" id="KW-0663">Pyridoxal phosphate</keyword>
<dbReference type="PANTHER" id="PTHR43094">
    <property type="entry name" value="AMINOTRANSFERASE"/>
    <property type="match status" value="1"/>
</dbReference>
<evidence type="ECO:0000256" key="3">
    <source>
        <dbReference type="ARBA" id="ARBA00022898"/>
    </source>
</evidence>
<feature type="region of interest" description="Disordered" evidence="5">
    <location>
        <begin position="1"/>
        <end position="22"/>
    </location>
</feature>
<dbReference type="Proteomes" id="UP000078397">
    <property type="component" value="Unassembled WGS sequence"/>
</dbReference>
<dbReference type="AlphaFoldDB" id="A0A179FBL2"/>
<comment type="similarity">
    <text evidence="2 4">Belongs to the class-III pyridoxal-phosphate-dependent aminotransferase family.</text>
</comment>
<dbReference type="OrthoDB" id="5419315at2759"/>
<sequence>MAPHCTDTPPVPEADSTPTQHDGHLFHRSLAQAPHMVESASGSNLHLSNGRTVIDACGGAAVAIIGHGNQEVQNAIIKQAQKVSYVHTQSYTTPVAEELADFILDGTPYGLEKALFLGSGSEVIEAAMKLARQYHFERNEPDRIHFVSRKQSYHGNTMASMSISSNLARKVPYKGFEYQHVSHVTPPYAYRYKLDGESDVQFTERLLRELEDEFLRVGPEKVIAFVAEPIIGATAGCIVPPTGYLSGARKVCDKYGILLILDEIMCGTGRTGTFFAFEQENVVPDIVTAAKGLGGGYAAIAGMYVHTKVVNALRQGSQALNHGHTYQAHPMSCAAALAVQKILRRDGLVERCRDMGLVLEKLLRSELAECKSVGDIRGRGLFWAVEFVKDSITKETFDPSLGFSGKVTQVSFHKGVAVYPGVGTVDGLKGDHILLAPPYTVTEEELATICQTLKEAILSQEALHL</sequence>
<dbReference type="Gene3D" id="3.90.1150.10">
    <property type="entry name" value="Aspartate Aminotransferase, domain 1"/>
    <property type="match status" value="1"/>
</dbReference>
<dbReference type="Pfam" id="PF00202">
    <property type="entry name" value="Aminotran_3"/>
    <property type="match status" value="1"/>
</dbReference>
<evidence type="ECO:0000256" key="1">
    <source>
        <dbReference type="ARBA" id="ARBA00001933"/>
    </source>
</evidence>
<dbReference type="GO" id="GO:0008483">
    <property type="term" value="F:transaminase activity"/>
    <property type="evidence" value="ECO:0007669"/>
    <property type="project" value="UniProtKB-KW"/>
</dbReference>
<dbReference type="RefSeq" id="XP_018140432.1">
    <property type="nucleotide sequence ID" value="XM_018287431.1"/>
</dbReference>
<proteinExistence type="inferred from homology"/>
<dbReference type="InterPro" id="IPR015424">
    <property type="entry name" value="PyrdxlP-dep_Trfase"/>
</dbReference>
<dbReference type="InterPro" id="IPR015421">
    <property type="entry name" value="PyrdxlP-dep_Trfase_major"/>
</dbReference>
<evidence type="ECO:0000256" key="5">
    <source>
        <dbReference type="SAM" id="MobiDB-lite"/>
    </source>
</evidence>
<dbReference type="FunFam" id="3.40.640.10:FF:000004">
    <property type="entry name" value="Acetylornithine aminotransferase"/>
    <property type="match status" value="1"/>
</dbReference>
<comment type="caution">
    <text evidence="6">The sequence shown here is derived from an EMBL/GenBank/DDBJ whole genome shotgun (WGS) entry which is preliminary data.</text>
</comment>
<dbReference type="InterPro" id="IPR015422">
    <property type="entry name" value="PyrdxlP-dep_Trfase_small"/>
</dbReference>
<evidence type="ECO:0000313" key="7">
    <source>
        <dbReference type="Proteomes" id="UP000078397"/>
    </source>
</evidence>
<dbReference type="CDD" id="cd00610">
    <property type="entry name" value="OAT_like"/>
    <property type="match status" value="1"/>
</dbReference>
<dbReference type="PANTHER" id="PTHR43094:SF1">
    <property type="entry name" value="AMINOTRANSFERASE CLASS-III"/>
    <property type="match status" value="1"/>
</dbReference>
<evidence type="ECO:0000313" key="6">
    <source>
        <dbReference type="EMBL" id="OAQ62852.1"/>
    </source>
</evidence>
<gene>
    <name evidence="6" type="ORF">VFPPC_08784</name>
</gene>
<evidence type="ECO:0000256" key="4">
    <source>
        <dbReference type="RuleBase" id="RU003560"/>
    </source>
</evidence>
<accession>A0A179FBL2</accession>
<dbReference type="GO" id="GO:0005829">
    <property type="term" value="C:cytosol"/>
    <property type="evidence" value="ECO:0007669"/>
    <property type="project" value="TreeGrafter"/>
</dbReference>
<keyword evidence="6" id="KW-0032">Aminotransferase</keyword>
<keyword evidence="7" id="KW-1185">Reference proteome</keyword>
<reference evidence="6 7" key="1">
    <citation type="journal article" date="2016" name="PLoS Pathog.">
        <title>Biosynthesis of antibiotic leucinostatins in bio-control fungus Purpureocillium lilacinum and their inhibition on phytophthora revealed by genome mining.</title>
        <authorList>
            <person name="Wang G."/>
            <person name="Liu Z."/>
            <person name="Lin R."/>
            <person name="Li E."/>
            <person name="Mao Z."/>
            <person name="Ling J."/>
            <person name="Yang Y."/>
            <person name="Yin W.B."/>
            <person name="Xie B."/>
        </authorList>
    </citation>
    <scope>NUCLEOTIDE SEQUENCE [LARGE SCALE GENOMIC DNA]</scope>
    <source>
        <strain evidence="6">170</strain>
    </source>
</reference>
<dbReference type="GO" id="GO:0030170">
    <property type="term" value="F:pyridoxal phosphate binding"/>
    <property type="evidence" value="ECO:0007669"/>
    <property type="project" value="InterPro"/>
</dbReference>
<comment type="cofactor">
    <cofactor evidence="1">
        <name>pyridoxal 5'-phosphate</name>
        <dbReference type="ChEBI" id="CHEBI:597326"/>
    </cofactor>
</comment>
<evidence type="ECO:0000256" key="2">
    <source>
        <dbReference type="ARBA" id="ARBA00008954"/>
    </source>
</evidence>
<dbReference type="NCBIfam" id="NF005685">
    <property type="entry name" value="PRK07483.1"/>
    <property type="match status" value="1"/>
</dbReference>
<keyword evidence="6" id="KW-0808">Transferase</keyword>
<dbReference type="EMBL" id="LSBJ02000006">
    <property type="protein sequence ID" value="OAQ62852.1"/>
    <property type="molecule type" value="Genomic_DNA"/>
</dbReference>
<name>A0A179FBL2_METCM</name>
<dbReference type="InterPro" id="IPR005814">
    <property type="entry name" value="Aminotrans_3"/>
</dbReference>
<dbReference type="KEGG" id="pchm:VFPPC_08784"/>
<dbReference type="STRING" id="1380566.A0A179FBL2"/>
<dbReference type="Gene3D" id="3.40.640.10">
    <property type="entry name" value="Type I PLP-dependent aspartate aminotransferase-like (Major domain)"/>
    <property type="match status" value="1"/>
</dbReference>
<dbReference type="InterPro" id="IPR049704">
    <property type="entry name" value="Aminotrans_3_PPA_site"/>
</dbReference>
<protein>
    <submittedName>
        <fullName evidence="6">Aminotransferase</fullName>
    </submittedName>
</protein>
<dbReference type="GeneID" id="28851425"/>
<organism evidence="6 7">
    <name type="scientific">Pochonia chlamydosporia 170</name>
    <dbReference type="NCBI Taxonomy" id="1380566"/>
    <lineage>
        <taxon>Eukaryota</taxon>
        <taxon>Fungi</taxon>
        <taxon>Dikarya</taxon>
        <taxon>Ascomycota</taxon>
        <taxon>Pezizomycotina</taxon>
        <taxon>Sordariomycetes</taxon>
        <taxon>Hypocreomycetidae</taxon>
        <taxon>Hypocreales</taxon>
        <taxon>Clavicipitaceae</taxon>
        <taxon>Pochonia</taxon>
    </lineage>
</organism>
<dbReference type="PROSITE" id="PS00600">
    <property type="entry name" value="AA_TRANSFER_CLASS_3"/>
    <property type="match status" value="1"/>
</dbReference>